<keyword evidence="4 11" id="KW-1003">Cell membrane</keyword>
<dbReference type="PANTHER" id="PTHR11048">
    <property type="entry name" value="PRENYLTRANSFERASES"/>
    <property type="match status" value="1"/>
</dbReference>
<dbReference type="AlphaFoldDB" id="A0A0W0WV76"/>
<dbReference type="Gene3D" id="1.10.357.140">
    <property type="entry name" value="UbiA prenyltransferase"/>
    <property type="match status" value="1"/>
</dbReference>
<dbReference type="InterPro" id="IPR044878">
    <property type="entry name" value="UbiA_sf"/>
</dbReference>
<name>A0A0W0WV76_9GAMM</name>
<keyword evidence="6 11" id="KW-0808">Transferase</keyword>
<keyword evidence="5 11" id="KW-0997">Cell inner membrane</keyword>
<dbReference type="CDD" id="cd13959">
    <property type="entry name" value="PT_UbiA_COQ2"/>
    <property type="match status" value="1"/>
</dbReference>
<comment type="similarity">
    <text evidence="3 11">Belongs to the UbiA prenyltransferase family.</text>
</comment>
<proteinExistence type="inferred from homology"/>
<keyword evidence="10 11" id="KW-0472">Membrane</keyword>
<comment type="pathway">
    <text evidence="11">Cofactor biosynthesis; ubiquinone biosynthesis.</text>
</comment>
<evidence type="ECO:0000313" key="14">
    <source>
        <dbReference type="Proteomes" id="UP000054725"/>
    </source>
</evidence>
<comment type="catalytic activity">
    <reaction evidence="11">
        <text>all-trans-octaprenyl diphosphate + 4-hydroxybenzoate = 4-hydroxy-3-(all-trans-octaprenyl)benzoate + diphosphate</text>
        <dbReference type="Rhea" id="RHEA:27782"/>
        <dbReference type="ChEBI" id="CHEBI:1617"/>
        <dbReference type="ChEBI" id="CHEBI:17879"/>
        <dbReference type="ChEBI" id="CHEBI:33019"/>
        <dbReference type="ChEBI" id="CHEBI:57711"/>
        <dbReference type="EC" id="2.5.1.39"/>
    </reaction>
</comment>
<dbReference type="HAMAP" id="MF_01635">
    <property type="entry name" value="UbiA"/>
    <property type="match status" value="1"/>
</dbReference>
<dbReference type="PROSITE" id="PS00943">
    <property type="entry name" value="UBIA"/>
    <property type="match status" value="1"/>
</dbReference>
<evidence type="ECO:0000256" key="7">
    <source>
        <dbReference type="ARBA" id="ARBA00022688"/>
    </source>
</evidence>
<dbReference type="Pfam" id="PF01040">
    <property type="entry name" value="UbiA"/>
    <property type="match status" value="1"/>
</dbReference>
<evidence type="ECO:0000256" key="8">
    <source>
        <dbReference type="ARBA" id="ARBA00022692"/>
    </source>
</evidence>
<feature type="transmembrane region" description="Helical" evidence="11">
    <location>
        <begin position="137"/>
        <end position="157"/>
    </location>
</feature>
<dbReference type="Proteomes" id="UP000054725">
    <property type="component" value="Unassembled WGS sequence"/>
</dbReference>
<dbReference type="GO" id="GO:0005886">
    <property type="term" value="C:plasma membrane"/>
    <property type="evidence" value="ECO:0007669"/>
    <property type="project" value="UniProtKB-SubCell"/>
</dbReference>
<feature type="transmembrane region" description="Helical" evidence="11">
    <location>
        <begin position="228"/>
        <end position="245"/>
    </location>
</feature>
<comment type="subcellular location">
    <subcellularLocation>
        <location evidence="11">Cell inner membrane</location>
        <topology evidence="11">Multi-pass membrane protein</topology>
    </subcellularLocation>
    <subcellularLocation>
        <location evidence="2">Membrane</location>
        <topology evidence="2">Multi-pass membrane protein</topology>
    </subcellularLocation>
</comment>
<keyword evidence="11" id="KW-0460">Magnesium</keyword>
<comment type="cofactor">
    <cofactor evidence="1 11">
        <name>Mg(2+)</name>
        <dbReference type="ChEBI" id="CHEBI:18420"/>
    </cofactor>
</comment>
<feature type="transmembrane region" description="Helical" evidence="11">
    <location>
        <begin position="111"/>
        <end position="128"/>
    </location>
</feature>
<dbReference type="EC" id="2.5.1.39" evidence="11 12"/>
<dbReference type="PANTHER" id="PTHR11048:SF28">
    <property type="entry name" value="4-HYDROXYBENZOATE POLYPRENYLTRANSFERASE, MITOCHONDRIAL"/>
    <property type="match status" value="1"/>
</dbReference>
<keyword evidence="9 11" id="KW-1133">Transmembrane helix</keyword>
<evidence type="ECO:0000256" key="4">
    <source>
        <dbReference type="ARBA" id="ARBA00022475"/>
    </source>
</evidence>
<feature type="transmembrane region" description="Helical" evidence="11">
    <location>
        <begin position="257"/>
        <end position="276"/>
    </location>
</feature>
<evidence type="ECO:0000256" key="5">
    <source>
        <dbReference type="ARBA" id="ARBA00022519"/>
    </source>
</evidence>
<evidence type="ECO:0000256" key="10">
    <source>
        <dbReference type="ARBA" id="ARBA00023136"/>
    </source>
</evidence>
<protein>
    <recommendedName>
        <fullName evidence="11 12">4-hydroxybenzoate octaprenyltransferase</fullName>
        <ecNumber evidence="11 12">2.5.1.39</ecNumber>
    </recommendedName>
    <alternativeName>
        <fullName evidence="11">4-HB polyprenyltransferase</fullName>
    </alternativeName>
</protein>
<dbReference type="NCBIfam" id="TIGR01474">
    <property type="entry name" value="ubiA_proteo"/>
    <property type="match status" value="1"/>
</dbReference>
<dbReference type="InterPro" id="IPR030470">
    <property type="entry name" value="UbiA_prenylTrfase_CS"/>
</dbReference>
<evidence type="ECO:0000256" key="6">
    <source>
        <dbReference type="ARBA" id="ARBA00022679"/>
    </source>
</evidence>
<dbReference type="FunFam" id="1.10.357.140:FF:000008">
    <property type="entry name" value="4-hydroxybenzoate octaprenyltransferase"/>
    <property type="match status" value="1"/>
</dbReference>
<keyword evidence="14" id="KW-1185">Reference proteome</keyword>
<evidence type="ECO:0000256" key="11">
    <source>
        <dbReference type="HAMAP-Rule" id="MF_01635"/>
    </source>
</evidence>
<dbReference type="FunFam" id="1.20.120.1780:FF:000001">
    <property type="entry name" value="4-hydroxybenzoate octaprenyltransferase"/>
    <property type="match status" value="1"/>
</dbReference>
<feature type="transmembrane region" description="Helical" evidence="11">
    <location>
        <begin position="39"/>
        <end position="63"/>
    </location>
</feature>
<evidence type="ECO:0000256" key="12">
    <source>
        <dbReference type="NCBIfam" id="TIGR01474"/>
    </source>
</evidence>
<dbReference type="Gene3D" id="1.20.120.1780">
    <property type="entry name" value="UbiA prenyltransferase"/>
    <property type="match status" value="1"/>
</dbReference>
<accession>A0A0W0WV76</accession>
<organism evidence="13 14">
    <name type="scientific">Legionella nautarum</name>
    <dbReference type="NCBI Taxonomy" id="45070"/>
    <lineage>
        <taxon>Bacteria</taxon>
        <taxon>Pseudomonadati</taxon>
        <taxon>Pseudomonadota</taxon>
        <taxon>Gammaproteobacteria</taxon>
        <taxon>Legionellales</taxon>
        <taxon>Legionellaceae</taxon>
        <taxon>Legionella</taxon>
    </lineage>
</organism>
<evidence type="ECO:0000256" key="3">
    <source>
        <dbReference type="ARBA" id="ARBA00005985"/>
    </source>
</evidence>
<comment type="caution">
    <text evidence="13">The sequence shown here is derived from an EMBL/GenBank/DDBJ whole genome shotgun (WGS) entry which is preliminary data.</text>
</comment>
<comment type="function">
    <text evidence="11">Catalyzes the prenylation of para-hydroxybenzoate (PHB) with an all-trans polyprenyl group. Mediates the second step in the final reaction sequence of ubiquinone-8 (UQ-8) biosynthesis, which is the condensation of the polyisoprenoid side chain with PHB, generating the first membrane-bound Q intermediate 3-octaprenyl-4-hydroxybenzoate.</text>
</comment>
<dbReference type="RefSeq" id="WP_083503779.1">
    <property type="nucleotide sequence ID" value="NZ_CAAAIF010000001.1"/>
</dbReference>
<dbReference type="GO" id="GO:0006744">
    <property type="term" value="P:ubiquinone biosynthetic process"/>
    <property type="evidence" value="ECO:0007669"/>
    <property type="project" value="UniProtKB-UniRule"/>
</dbReference>
<dbReference type="STRING" id="45070.Lnau_1195"/>
<evidence type="ECO:0000313" key="13">
    <source>
        <dbReference type="EMBL" id="KTD36211.1"/>
    </source>
</evidence>
<dbReference type="OrthoDB" id="9782418at2"/>
<sequence length="278" mass="31781">MNWINYLKLMRLHKPVGILLLWWPIAWALWIAYQGSPPVSIVFLFFLGTLLMRSAGCVVNDIADRHIDAHVKRTKSRPLAAGQIGLIPALGLLIFLLLCSFIILIQLPKVCFYYALVAVFITILYPFCKRFIQGPQFVLGAAFSLGIPMVFACANEMYNPRLIYLLLINFLWIVAYDTQYAMVDRDDDLQIGVKSTAILFASYDKLIIGSFQVVSHVLWLVLAWELNFSLDFFVGWGIAAGILLYQQKLIAKRERENCFRAFLTNSWYGLVMWLAIVI</sequence>
<evidence type="ECO:0000256" key="9">
    <source>
        <dbReference type="ARBA" id="ARBA00022989"/>
    </source>
</evidence>
<evidence type="ECO:0000256" key="2">
    <source>
        <dbReference type="ARBA" id="ARBA00004141"/>
    </source>
</evidence>
<dbReference type="EMBL" id="LNYO01000013">
    <property type="protein sequence ID" value="KTD36211.1"/>
    <property type="molecule type" value="Genomic_DNA"/>
</dbReference>
<dbReference type="InterPro" id="IPR000537">
    <property type="entry name" value="UbiA_prenyltransferase"/>
</dbReference>
<feature type="transmembrane region" description="Helical" evidence="11">
    <location>
        <begin position="163"/>
        <end position="183"/>
    </location>
</feature>
<dbReference type="PATRIC" id="fig|45070.6.peg.1260"/>
<gene>
    <name evidence="11 13" type="primary">ubiA</name>
    <name evidence="13" type="ORF">Lnau_1195</name>
</gene>
<feature type="transmembrane region" description="Helical" evidence="11">
    <location>
        <begin position="84"/>
        <end position="105"/>
    </location>
</feature>
<evidence type="ECO:0000256" key="1">
    <source>
        <dbReference type="ARBA" id="ARBA00001946"/>
    </source>
</evidence>
<dbReference type="InterPro" id="IPR039653">
    <property type="entry name" value="Prenyltransferase"/>
</dbReference>
<keyword evidence="7 11" id="KW-0831">Ubiquinone biosynthesis</keyword>
<dbReference type="GO" id="GO:0008412">
    <property type="term" value="F:4-hydroxybenzoate polyprenyltransferase activity"/>
    <property type="evidence" value="ECO:0007669"/>
    <property type="project" value="UniProtKB-UniRule"/>
</dbReference>
<dbReference type="UniPathway" id="UPA00232"/>
<dbReference type="InterPro" id="IPR006370">
    <property type="entry name" value="HB_polyprenyltransferase-like"/>
</dbReference>
<reference evidence="13 14" key="1">
    <citation type="submission" date="2015-11" db="EMBL/GenBank/DDBJ databases">
        <title>Genomic analysis of 38 Legionella species identifies large and diverse effector repertoires.</title>
        <authorList>
            <person name="Burstein D."/>
            <person name="Amaro F."/>
            <person name="Zusman T."/>
            <person name="Lifshitz Z."/>
            <person name="Cohen O."/>
            <person name="Gilbert J.A."/>
            <person name="Pupko T."/>
            <person name="Shuman H.A."/>
            <person name="Segal G."/>
        </authorList>
    </citation>
    <scope>NUCLEOTIDE SEQUENCE [LARGE SCALE GENOMIC DNA]</scope>
    <source>
        <strain evidence="13 14">ATCC 49506</strain>
    </source>
</reference>
<feature type="transmembrane region" description="Helical" evidence="11">
    <location>
        <begin position="12"/>
        <end position="33"/>
    </location>
</feature>
<keyword evidence="8 11" id="KW-0812">Transmembrane</keyword>